<dbReference type="EMBL" id="JAFJZO010000015">
    <property type="protein sequence ID" value="KAG5509068.1"/>
    <property type="molecule type" value="Genomic_DNA"/>
</dbReference>
<proteinExistence type="predicted"/>
<evidence type="ECO:0000256" key="3">
    <source>
        <dbReference type="SAM" id="Phobius"/>
    </source>
</evidence>
<evidence type="ECO:0000256" key="2">
    <source>
        <dbReference type="SAM" id="MobiDB-lite"/>
    </source>
</evidence>
<feature type="domain" description="BD-FAE-like" evidence="4">
    <location>
        <begin position="568"/>
        <end position="666"/>
    </location>
</feature>
<feature type="region of interest" description="Disordered" evidence="2">
    <location>
        <begin position="126"/>
        <end position="155"/>
    </location>
</feature>
<dbReference type="PANTHER" id="PTHR48081">
    <property type="entry name" value="AB HYDROLASE SUPERFAMILY PROTEIN C4A8.06C"/>
    <property type="match status" value="1"/>
</dbReference>
<feature type="compositionally biased region" description="Polar residues" evidence="2">
    <location>
        <begin position="409"/>
        <end position="418"/>
    </location>
</feature>
<feature type="transmembrane region" description="Helical" evidence="3">
    <location>
        <begin position="36"/>
        <end position="55"/>
    </location>
</feature>
<protein>
    <recommendedName>
        <fullName evidence="4">BD-FAE-like domain-containing protein</fullName>
    </recommendedName>
</protein>
<evidence type="ECO:0000256" key="1">
    <source>
        <dbReference type="ARBA" id="ARBA00022801"/>
    </source>
</evidence>
<dbReference type="Gene3D" id="3.40.50.1820">
    <property type="entry name" value="alpha/beta hydrolase"/>
    <property type="match status" value="1"/>
</dbReference>
<dbReference type="InterPro" id="IPR050300">
    <property type="entry name" value="GDXG_lipolytic_enzyme"/>
</dbReference>
<evidence type="ECO:0000313" key="6">
    <source>
        <dbReference type="Proteomes" id="UP000674318"/>
    </source>
</evidence>
<feature type="compositionally biased region" description="Low complexity" evidence="2">
    <location>
        <begin position="468"/>
        <end position="481"/>
    </location>
</feature>
<dbReference type="GeneID" id="94292105"/>
<evidence type="ECO:0000313" key="5">
    <source>
        <dbReference type="EMBL" id="KAG5509068.1"/>
    </source>
</evidence>
<dbReference type="Proteomes" id="UP000674318">
    <property type="component" value="Unassembled WGS sequence"/>
</dbReference>
<sequence length="1062" mass="116951">MLPYAIRQLVWMLTSALQLLYALSTGVVWVAQMLRLFLYGACAAVCFVPHWWWYLTSPNIIHRVSYRLSETTKRRNMLRMLEAEGMVDFGAMPSRYSAQATLPLPSTAAVAAAARRPRRPATLAATRLQDGAVKDSNDTQSRQRPACGLSSAPHRRLAASLAPSSTAHMKGEEEASYVGRRPHRAGVCHRLTHAVDGEVDDHALFQWHPSSRRSPRGCREASRGVYAQRATLGLSNKALGFYPDAYDNIGVVTSPLQSCCPHRRGPPPPPLRSAPTESRCDGTEDLTRNSPDVTAVEQPTHIAMRHTSPYCESLTRSSPLQRRHESHSHLCTIEEATALSSHELEGTEKQQQVHSGPFMVAMNGKRAHGSSSSSTSAAVHPQTPWCDPSRNDPPALRAVPGDSPEKQTGGRNLNGSQECTRVFAGRPVYYETLPMANASSDPILRDVLSNLEEVSEMSVEPSQRDQASRPCARRQPSSAAPRRPRRQSEAPPQKHCGPAAREPLARTLSMPHVCEAFSTENLFAGLDKEDEEDRLNLHNRATVDIVLPTPLDALMKTLKYACQNTQLRRKRFPIIIDVSGAVWIIGSHLWSTMMARLFAARGYIVFCPDYRNFPQTTMEGMTLDISDAIAWVLNNAERYNGDLSNVTLIGQSAGAHLTMMSLLSQAQLSAYQYNAQQGIHQGVPPPSDVAYNVPRYNPRESIHRYVGLSGMYNIEGLVDHFQARGLSKPVLYQIAGGKAQMARYSIHAYFDDRRGGDTGEVLPDNIFDFLPQRMFFMHGDADKCAPLGESSSLVGMLRAAQARYTLRRNVRNEEARRHAQRSRRFFPRPMAAAAGEEKISSTTTAAGVFPPLLARSWSQPAVEVTSAIVGDGALDAAASSSDNQEKMLDNDLVDTDVQPHSTQQQPQDRSHAVVPPAVSVMTPTNIRPIIPPAREDYIQRPVDLCFIVISGGRHLDAFVDECIAASRSSCVDFLCDYESVVNSGRSNTTASPVCRRQGLERGVDGTISPSVQTSPVVEAKRNSSMWVNVPGMMVMPDAVLPLAVPHEERSLPLRLCTLICPF</sequence>
<feature type="region of interest" description="Disordered" evidence="2">
    <location>
        <begin position="260"/>
        <end position="290"/>
    </location>
</feature>
<reference evidence="5 6" key="1">
    <citation type="submission" date="2021-02" db="EMBL/GenBank/DDBJ databases">
        <title>Porcisia hertigi Genome sequencing and assembly.</title>
        <authorList>
            <person name="Almutairi H."/>
            <person name="Gatherer D."/>
        </authorList>
    </citation>
    <scope>NUCLEOTIDE SEQUENCE [LARGE SCALE GENOMIC DNA]</scope>
    <source>
        <strain evidence="5 6">C119</strain>
    </source>
</reference>
<dbReference type="PANTHER" id="PTHR48081:SF33">
    <property type="entry name" value="KYNURENINE FORMAMIDASE"/>
    <property type="match status" value="1"/>
</dbReference>
<name>A0A836IZ43_9TRYP</name>
<keyword evidence="3" id="KW-0472">Membrane</keyword>
<keyword evidence="3" id="KW-1133">Transmembrane helix</keyword>
<gene>
    <name evidence="5" type="ORF">JKF63_06076</name>
</gene>
<dbReference type="Pfam" id="PF20434">
    <property type="entry name" value="BD-FAE"/>
    <property type="match status" value="1"/>
</dbReference>
<dbReference type="RefSeq" id="XP_067758375.1">
    <property type="nucleotide sequence ID" value="XM_067902028.1"/>
</dbReference>
<keyword evidence="1" id="KW-0378">Hydrolase</keyword>
<dbReference type="AlphaFoldDB" id="A0A836IZ43"/>
<feature type="compositionally biased region" description="Basic and acidic residues" evidence="2">
    <location>
        <begin position="278"/>
        <end position="287"/>
    </location>
</feature>
<feature type="region of interest" description="Disordered" evidence="2">
    <location>
        <begin position="455"/>
        <end position="499"/>
    </location>
</feature>
<organism evidence="5 6">
    <name type="scientific">Porcisia hertigi</name>
    <dbReference type="NCBI Taxonomy" id="2761500"/>
    <lineage>
        <taxon>Eukaryota</taxon>
        <taxon>Discoba</taxon>
        <taxon>Euglenozoa</taxon>
        <taxon>Kinetoplastea</taxon>
        <taxon>Metakinetoplastina</taxon>
        <taxon>Trypanosomatida</taxon>
        <taxon>Trypanosomatidae</taxon>
        <taxon>Leishmaniinae</taxon>
        <taxon>Porcisia</taxon>
    </lineage>
</organism>
<accession>A0A836IZ43</accession>
<dbReference type="KEGG" id="phet:94292105"/>
<dbReference type="SUPFAM" id="SSF53474">
    <property type="entry name" value="alpha/beta-Hydrolases"/>
    <property type="match status" value="1"/>
</dbReference>
<comment type="caution">
    <text evidence="5">The sequence shown here is derived from an EMBL/GenBank/DDBJ whole genome shotgun (WGS) entry which is preliminary data.</text>
</comment>
<dbReference type="InterPro" id="IPR049492">
    <property type="entry name" value="BD-FAE-like_dom"/>
</dbReference>
<dbReference type="OrthoDB" id="6495301at2759"/>
<evidence type="ECO:0000259" key="4">
    <source>
        <dbReference type="Pfam" id="PF20434"/>
    </source>
</evidence>
<keyword evidence="6" id="KW-1185">Reference proteome</keyword>
<dbReference type="GO" id="GO:0016787">
    <property type="term" value="F:hydrolase activity"/>
    <property type="evidence" value="ECO:0007669"/>
    <property type="project" value="UniProtKB-KW"/>
</dbReference>
<dbReference type="InterPro" id="IPR029058">
    <property type="entry name" value="AB_hydrolase_fold"/>
</dbReference>
<feature type="region of interest" description="Disordered" evidence="2">
    <location>
        <begin position="362"/>
        <end position="418"/>
    </location>
</feature>
<feature type="transmembrane region" description="Helical" evidence="3">
    <location>
        <begin position="9"/>
        <end position="30"/>
    </location>
</feature>
<keyword evidence="3" id="KW-0812">Transmembrane</keyword>